<evidence type="ECO:0000256" key="1">
    <source>
        <dbReference type="ARBA" id="ARBA00004651"/>
    </source>
</evidence>
<feature type="transmembrane region" description="Helical" evidence="8">
    <location>
        <begin position="40"/>
        <end position="63"/>
    </location>
</feature>
<evidence type="ECO:0000313" key="11">
    <source>
        <dbReference type="Proteomes" id="UP000272400"/>
    </source>
</evidence>
<dbReference type="Gene3D" id="1.20.1720.10">
    <property type="entry name" value="Multidrug resistance protein D"/>
    <property type="match status" value="1"/>
</dbReference>
<keyword evidence="2" id="KW-0813">Transport</keyword>
<dbReference type="InterPro" id="IPR011701">
    <property type="entry name" value="MFS"/>
</dbReference>
<proteinExistence type="predicted"/>
<dbReference type="GO" id="GO:0022857">
    <property type="term" value="F:transmembrane transporter activity"/>
    <property type="evidence" value="ECO:0007669"/>
    <property type="project" value="InterPro"/>
</dbReference>
<feature type="transmembrane region" description="Helical" evidence="8">
    <location>
        <begin position="75"/>
        <end position="94"/>
    </location>
</feature>
<dbReference type="PANTHER" id="PTHR42718:SF46">
    <property type="entry name" value="BLR6921 PROTEIN"/>
    <property type="match status" value="1"/>
</dbReference>
<feature type="transmembrane region" description="Helical" evidence="8">
    <location>
        <begin position="100"/>
        <end position="122"/>
    </location>
</feature>
<keyword evidence="3" id="KW-1003">Cell membrane</keyword>
<dbReference type="InterPro" id="IPR020846">
    <property type="entry name" value="MFS_dom"/>
</dbReference>
<comment type="subcellular location">
    <subcellularLocation>
        <location evidence="1">Cell membrane</location>
        <topology evidence="1">Multi-pass membrane protein</topology>
    </subcellularLocation>
</comment>
<dbReference type="PROSITE" id="PS50850">
    <property type="entry name" value="MFS"/>
    <property type="match status" value="1"/>
</dbReference>
<evidence type="ECO:0000256" key="5">
    <source>
        <dbReference type="ARBA" id="ARBA00022989"/>
    </source>
</evidence>
<feature type="transmembrane region" description="Helical" evidence="8">
    <location>
        <begin position="360"/>
        <end position="379"/>
    </location>
</feature>
<feature type="region of interest" description="Disordered" evidence="7">
    <location>
        <begin position="498"/>
        <end position="526"/>
    </location>
</feature>
<evidence type="ECO:0000256" key="4">
    <source>
        <dbReference type="ARBA" id="ARBA00022692"/>
    </source>
</evidence>
<evidence type="ECO:0000313" key="10">
    <source>
        <dbReference type="EMBL" id="ROO90984.1"/>
    </source>
</evidence>
<dbReference type="EMBL" id="RJKE01000001">
    <property type="protein sequence ID" value="ROO90984.1"/>
    <property type="molecule type" value="Genomic_DNA"/>
</dbReference>
<dbReference type="Pfam" id="PF07690">
    <property type="entry name" value="MFS_1"/>
    <property type="match status" value="1"/>
</dbReference>
<feature type="transmembrane region" description="Helical" evidence="8">
    <location>
        <begin position="194"/>
        <end position="214"/>
    </location>
</feature>
<keyword evidence="4 8" id="KW-0812">Transmembrane</keyword>
<feature type="transmembrane region" description="Helical" evidence="8">
    <location>
        <begin position="266"/>
        <end position="284"/>
    </location>
</feature>
<accession>A0A3N1DBT5</accession>
<evidence type="ECO:0000256" key="2">
    <source>
        <dbReference type="ARBA" id="ARBA00022448"/>
    </source>
</evidence>
<evidence type="ECO:0000259" key="9">
    <source>
        <dbReference type="PROSITE" id="PS50850"/>
    </source>
</evidence>
<gene>
    <name evidence="10" type="ORF">EDD29_8726</name>
</gene>
<feature type="transmembrane region" description="Helical" evidence="8">
    <location>
        <begin position="161"/>
        <end position="182"/>
    </location>
</feature>
<feature type="domain" description="Major facilitator superfamily (MFS) profile" evidence="9">
    <location>
        <begin position="9"/>
        <end position="461"/>
    </location>
</feature>
<evidence type="ECO:0000256" key="6">
    <source>
        <dbReference type="ARBA" id="ARBA00023136"/>
    </source>
</evidence>
<dbReference type="InterPro" id="IPR036259">
    <property type="entry name" value="MFS_trans_sf"/>
</dbReference>
<dbReference type="AlphaFoldDB" id="A0A3N1DBT5"/>
<feature type="transmembrane region" description="Helical" evidence="8">
    <location>
        <begin position="7"/>
        <end position="34"/>
    </location>
</feature>
<feature type="transmembrane region" description="Helical" evidence="8">
    <location>
        <begin position="436"/>
        <end position="457"/>
    </location>
</feature>
<keyword evidence="11" id="KW-1185">Reference proteome</keyword>
<dbReference type="OrthoDB" id="3218494at2"/>
<evidence type="ECO:0000256" key="8">
    <source>
        <dbReference type="SAM" id="Phobius"/>
    </source>
</evidence>
<sequence length="526" mass="55236">MGRDRYGWTLAVVAVSAFMVTLDNTVTNIALTTIRKHFDVGLSAVTWVTTSYILIFSCLMIAGGRLVDVYGVRRTYTIGMSAFTLASLGAGLSQELSHLIAFRVLQGAGASLALPATLVMVMNKRTDKQKSLGNLVFILTGTVASALGPAIGGLITDAFSWHWIFLINVVPGIVVIALGQLVLEGQTDNGPENVDLPAVLTSATLLFAITYGVHSGSNPKIGWTDPSVLAVFALALISLFSFILVEKWAPNPMINTEFFRNRVFSGAIAGQILWGMGFSGVLTYSGNFVQEVLGWSASQAGAVFIPPAVIIGLVTPVGFWLSTRFGPRIPISMGMVSMSCGLIAFSGLRQGDDFYDLLPGIVLVGVGSALTMPLGLYALKAVPESKTGVAGGLINVGREMAAALGIVVLGALLNAMENSAKAEGKTVVEAQEQGSSAALMLGAALVLIGAIITVSTLQRKSELAEVPAGTPQPSLDASSITSGSFPVIPDWWGTNRKAGIPSAWPPPPPYSPYEATSEEDRTWAGK</sequence>
<dbReference type="Proteomes" id="UP000272400">
    <property type="component" value="Unassembled WGS sequence"/>
</dbReference>
<feature type="transmembrane region" description="Helical" evidence="8">
    <location>
        <begin position="134"/>
        <end position="155"/>
    </location>
</feature>
<evidence type="ECO:0000256" key="3">
    <source>
        <dbReference type="ARBA" id="ARBA00022475"/>
    </source>
</evidence>
<feature type="transmembrane region" description="Helical" evidence="8">
    <location>
        <begin position="226"/>
        <end position="245"/>
    </location>
</feature>
<protein>
    <submittedName>
        <fullName evidence="10">EmrB/QacA subfamily drug resistance transporter</fullName>
    </submittedName>
</protein>
<dbReference type="PANTHER" id="PTHR42718">
    <property type="entry name" value="MAJOR FACILITATOR SUPERFAMILY MULTIDRUG TRANSPORTER MFSC"/>
    <property type="match status" value="1"/>
</dbReference>
<reference evidence="10 11" key="1">
    <citation type="submission" date="2018-11" db="EMBL/GenBank/DDBJ databases">
        <title>Sequencing the genomes of 1000 actinobacteria strains.</title>
        <authorList>
            <person name="Klenk H.-P."/>
        </authorList>
    </citation>
    <scope>NUCLEOTIDE SEQUENCE [LARGE SCALE GENOMIC DNA]</scope>
    <source>
        <strain evidence="10 11">DSM 44254</strain>
    </source>
</reference>
<dbReference type="Gene3D" id="1.20.1250.20">
    <property type="entry name" value="MFS general substrate transporter like domains"/>
    <property type="match status" value="1"/>
</dbReference>
<keyword evidence="5 8" id="KW-1133">Transmembrane helix</keyword>
<organism evidence="10 11">
    <name type="scientific">Actinocorallia herbida</name>
    <dbReference type="NCBI Taxonomy" id="58109"/>
    <lineage>
        <taxon>Bacteria</taxon>
        <taxon>Bacillati</taxon>
        <taxon>Actinomycetota</taxon>
        <taxon>Actinomycetes</taxon>
        <taxon>Streptosporangiales</taxon>
        <taxon>Thermomonosporaceae</taxon>
        <taxon>Actinocorallia</taxon>
    </lineage>
</organism>
<name>A0A3N1DBT5_9ACTN</name>
<dbReference type="GO" id="GO:0005886">
    <property type="term" value="C:plasma membrane"/>
    <property type="evidence" value="ECO:0007669"/>
    <property type="project" value="UniProtKB-SubCell"/>
</dbReference>
<dbReference type="PRINTS" id="PR01036">
    <property type="entry name" value="TCRTETB"/>
</dbReference>
<comment type="caution">
    <text evidence="10">The sequence shown here is derived from an EMBL/GenBank/DDBJ whole genome shotgun (WGS) entry which is preliminary data.</text>
</comment>
<feature type="transmembrane region" description="Helical" evidence="8">
    <location>
        <begin position="329"/>
        <end position="348"/>
    </location>
</feature>
<feature type="transmembrane region" description="Helical" evidence="8">
    <location>
        <begin position="304"/>
        <end position="322"/>
    </location>
</feature>
<feature type="transmembrane region" description="Helical" evidence="8">
    <location>
        <begin position="400"/>
        <end position="416"/>
    </location>
</feature>
<evidence type="ECO:0000256" key="7">
    <source>
        <dbReference type="SAM" id="MobiDB-lite"/>
    </source>
</evidence>
<dbReference type="SUPFAM" id="SSF103473">
    <property type="entry name" value="MFS general substrate transporter"/>
    <property type="match status" value="1"/>
</dbReference>
<dbReference type="CDD" id="cd17321">
    <property type="entry name" value="MFS_MMR_MDR_like"/>
    <property type="match status" value="1"/>
</dbReference>
<keyword evidence="6 8" id="KW-0472">Membrane</keyword>